<proteinExistence type="predicted"/>
<dbReference type="Proteomes" id="UP001163687">
    <property type="component" value="Chromosome"/>
</dbReference>
<dbReference type="KEGG" id="cmic:caldi_13550"/>
<sequence length="109" mass="12359">MARETSGGRIGRTVYMEPETWARLEAMARGEIPHPAFSLYEIRRGSVSSVLEHIARWDAEAVVSQLRERIAELESRLRRVPEAQVHAERLLQALAGTAEALEALRRIRV</sequence>
<dbReference type="AlphaFoldDB" id="A0AA35CMZ3"/>
<name>A0AA35CMZ3_9FIRM</name>
<feature type="coiled-coil region" evidence="1">
    <location>
        <begin position="56"/>
        <end position="83"/>
    </location>
</feature>
<organism evidence="2 3">
    <name type="scientific">Caldinitratiruptor microaerophilus</name>
    <dbReference type="NCBI Taxonomy" id="671077"/>
    <lineage>
        <taxon>Bacteria</taxon>
        <taxon>Bacillati</taxon>
        <taxon>Bacillota</taxon>
        <taxon>Clostridia</taxon>
        <taxon>Eubacteriales</taxon>
        <taxon>Symbiobacteriaceae</taxon>
        <taxon>Caldinitratiruptor</taxon>
    </lineage>
</organism>
<protein>
    <submittedName>
        <fullName evidence="2">Uncharacterized protein</fullName>
    </submittedName>
</protein>
<evidence type="ECO:0000313" key="2">
    <source>
        <dbReference type="EMBL" id="BDG60265.1"/>
    </source>
</evidence>
<reference evidence="2" key="1">
    <citation type="submission" date="2022-03" db="EMBL/GenBank/DDBJ databases">
        <title>Complete genome sequence of Caldinitratiruptor microaerophilus.</title>
        <authorList>
            <person name="Mukaiyama R."/>
            <person name="Nishiyama T."/>
            <person name="Ueda K."/>
        </authorList>
    </citation>
    <scope>NUCLEOTIDE SEQUENCE</scope>
    <source>
        <strain evidence="2">JCM 16183</strain>
    </source>
</reference>
<keyword evidence="3" id="KW-1185">Reference proteome</keyword>
<dbReference type="EMBL" id="AP025628">
    <property type="protein sequence ID" value="BDG60265.1"/>
    <property type="molecule type" value="Genomic_DNA"/>
</dbReference>
<gene>
    <name evidence="2" type="ORF">caldi_13550</name>
</gene>
<evidence type="ECO:0000313" key="3">
    <source>
        <dbReference type="Proteomes" id="UP001163687"/>
    </source>
</evidence>
<keyword evidence="1" id="KW-0175">Coiled coil</keyword>
<accession>A0AA35CMZ3</accession>
<evidence type="ECO:0000256" key="1">
    <source>
        <dbReference type="SAM" id="Coils"/>
    </source>
</evidence>
<dbReference type="RefSeq" id="WP_264844333.1">
    <property type="nucleotide sequence ID" value="NZ_AP025628.1"/>
</dbReference>